<name>A0A4Q2L6Q1_9MICO</name>
<accession>A0A4Q2L6Q1</accession>
<evidence type="ECO:0000313" key="2">
    <source>
        <dbReference type="EMBL" id="RXZ73287.1"/>
    </source>
</evidence>
<sequence length="239" mass="25948">MNVAAPHRRGLTAVIAAAAALLVGGIIAGSSFLDRLMTLLPPVPGARAAAGFVAIVAIGAFVWLFVHLSDLARARSRRAALEQTMRGEVSCGIRSRMLVRSLNELLPEGSREVQLARRYSIVVDPSGISFWNGGRRPRRAIHFPWREVRNIRSDTIVVGTSLVPVLVMRVRRGGTSVELPIMLGTERPGSFALSEAPFYAVVRSWKAKHRDALRAEGLDLSPTTAPTSLGRSRSQLALR</sequence>
<keyword evidence="3" id="KW-1185">Reference proteome</keyword>
<keyword evidence="1" id="KW-0812">Transmembrane</keyword>
<dbReference type="AlphaFoldDB" id="A0A4Q2L6Q1"/>
<feature type="transmembrane region" description="Helical" evidence="1">
    <location>
        <begin position="12"/>
        <end position="33"/>
    </location>
</feature>
<proteinExistence type="predicted"/>
<dbReference type="EMBL" id="SDPN01000001">
    <property type="protein sequence ID" value="RXZ73287.1"/>
    <property type="molecule type" value="Genomic_DNA"/>
</dbReference>
<evidence type="ECO:0000313" key="3">
    <source>
        <dbReference type="Proteomes" id="UP000293865"/>
    </source>
</evidence>
<organism evidence="2 3">
    <name type="scientific">Agromyces albus</name>
    <dbReference type="NCBI Taxonomy" id="205332"/>
    <lineage>
        <taxon>Bacteria</taxon>
        <taxon>Bacillati</taxon>
        <taxon>Actinomycetota</taxon>
        <taxon>Actinomycetes</taxon>
        <taxon>Micrococcales</taxon>
        <taxon>Microbacteriaceae</taxon>
        <taxon>Agromyces</taxon>
    </lineage>
</organism>
<protein>
    <submittedName>
        <fullName evidence="2">Uncharacterized protein</fullName>
    </submittedName>
</protein>
<evidence type="ECO:0000256" key="1">
    <source>
        <dbReference type="SAM" id="Phobius"/>
    </source>
</evidence>
<gene>
    <name evidence="2" type="ORF">ESP51_00880</name>
</gene>
<reference evidence="2 3" key="1">
    <citation type="submission" date="2019-01" db="EMBL/GenBank/DDBJ databases">
        <title>Agromyces.</title>
        <authorList>
            <person name="Li J."/>
        </authorList>
    </citation>
    <scope>NUCLEOTIDE SEQUENCE [LARGE SCALE GENOMIC DNA]</scope>
    <source>
        <strain evidence="2 3">DSM 15934</strain>
    </source>
</reference>
<feature type="transmembrane region" description="Helical" evidence="1">
    <location>
        <begin position="45"/>
        <end position="68"/>
    </location>
</feature>
<dbReference type="RefSeq" id="WP_129518989.1">
    <property type="nucleotide sequence ID" value="NZ_SDPN01000001.1"/>
</dbReference>
<dbReference type="OrthoDB" id="5117428at2"/>
<keyword evidence="1" id="KW-0472">Membrane</keyword>
<dbReference type="Proteomes" id="UP000293865">
    <property type="component" value="Unassembled WGS sequence"/>
</dbReference>
<comment type="caution">
    <text evidence="2">The sequence shown here is derived from an EMBL/GenBank/DDBJ whole genome shotgun (WGS) entry which is preliminary data.</text>
</comment>
<keyword evidence="1" id="KW-1133">Transmembrane helix</keyword>